<keyword evidence="3" id="KW-1185">Reference proteome</keyword>
<feature type="transmembrane region" description="Helical" evidence="1">
    <location>
        <begin position="424"/>
        <end position="442"/>
    </location>
</feature>
<evidence type="ECO:0008006" key="4">
    <source>
        <dbReference type="Google" id="ProtNLM"/>
    </source>
</evidence>
<keyword evidence="1" id="KW-1133">Transmembrane helix</keyword>
<organism evidence="2 3">
    <name type="scientific">Spirulina subsalsa FACHB-351</name>
    <dbReference type="NCBI Taxonomy" id="234711"/>
    <lineage>
        <taxon>Bacteria</taxon>
        <taxon>Bacillati</taxon>
        <taxon>Cyanobacteriota</taxon>
        <taxon>Cyanophyceae</taxon>
        <taxon>Spirulinales</taxon>
        <taxon>Spirulinaceae</taxon>
        <taxon>Spirulina</taxon>
    </lineage>
</organism>
<name>A0ABT3L9C8_9CYAN</name>
<feature type="transmembrane region" description="Helical" evidence="1">
    <location>
        <begin position="126"/>
        <end position="146"/>
    </location>
</feature>
<evidence type="ECO:0000313" key="3">
    <source>
        <dbReference type="Proteomes" id="UP001526426"/>
    </source>
</evidence>
<comment type="caution">
    <text evidence="2">The sequence shown here is derived from an EMBL/GenBank/DDBJ whole genome shotgun (WGS) entry which is preliminary data.</text>
</comment>
<dbReference type="Proteomes" id="UP001526426">
    <property type="component" value="Unassembled WGS sequence"/>
</dbReference>
<feature type="transmembrane region" description="Helical" evidence="1">
    <location>
        <begin position="158"/>
        <end position="177"/>
    </location>
</feature>
<gene>
    <name evidence="2" type="ORF">K4A83_15695</name>
</gene>
<proteinExistence type="predicted"/>
<feature type="transmembrane region" description="Helical" evidence="1">
    <location>
        <begin position="183"/>
        <end position="200"/>
    </location>
</feature>
<protein>
    <recommendedName>
        <fullName evidence="4">Glycosyltransferase RgtA/B/C/D-like domain-containing protein</fullName>
    </recommendedName>
</protein>
<feature type="transmembrane region" description="Helical" evidence="1">
    <location>
        <begin position="361"/>
        <end position="382"/>
    </location>
</feature>
<dbReference type="EMBL" id="JAIHOM010000084">
    <property type="protein sequence ID" value="MCW6037704.1"/>
    <property type="molecule type" value="Genomic_DNA"/>
</dbReference>
<dbReference type="RefSeq" id="WP_265265567.1">
    <property type="nucleotide sequence ID" value="NZ_JAIHOM010000084.1"/>
</dbReference>
<feature type="transmembrane region" description="Helical" evidence="1">
    <location>
        <begin position="95"/>
        <end position="114"/>
    </location>
</feature>
<accession>A0ABT3L9C8</accession>
<sequence length="467" mass="52638">MKTPTKAIEIERNLFYGILGLIFLGSVFLLFLTTQLGDSPHLIVSDGNGYYAWVRSLFIDGDLDFSNDFPLLYAPDPAPEPIITPKGLVHNKYPIGLAILEIPGFFLGHFIALLTPFPADGISLPYQLSVAISLTAFVVGSFALFYHSLRHFGVNRNLAATVAITLLLSTNLIHYYAKQPTMAHGAGVAVLSFSLWLGSFKNLPLSITHRENCNPSQSGEDRQNPTFLPNADSLDLRKEKVHPLFSLFLGFIIGLLILLRNTNAVFSPFQFYLNLKLFKQKFNIIYCSFSFLATVSLQKISLWLLWGEWVIYPYKNEEFKQGIQGLFLALWGNSYGLFMYHPLYLLLIIINLIGLVKLKPYRGYFITILIAFFALVAINGSWGNFGDSFGHRAFIETLPLLGFGAALTLQSYSPSSTQVKQGYAIIGLLILLNFYLWLGYLLKAYPHNMMRNLAQVYLWLFSTDFRV</sequence>
<evidence type="ECO:0000313" key="2">
    <source>
        <dbReference type="EMBL" id="MCW6037704.1"/>
    </source>
</evidence>
<feature type="transmembrane region" description="Helical" evidence="1">
    <location>
        <begin position="282"/>
        <end position="306"/>
    </location>
</feature>
<feature type="transmembrane region" description="Helical" evidence="1">
    <location>
        <begin position="244"/>
        <end position="262"/>
    </location>
</feature>
<reference evidence="2 3" key="1">
    <citation type="submission" date="2021-08" db="EMBL/GenBank/DDBJ databases">
        <title>Draft genome sequence of Spirulina subsalsa with high tolerance to salinity and hype-accumulation of phycocyanin.</title>
        <authorList>
            <person name="Pei H."/>
            <person name="Jiang L."/>
        </authorList>
    </citation>
    <scope>NUCLEOTIDE SEQUENCE [LARGE SCALE GENOMIC DNA]</scope>
    <source>
        <strain evidence="2 3">FACHB-351</strain>
    </source>
</reference>
<keyword evidence="1" id="KW-0472">Membrane</keyword>
<feature type="transmembrane region" description="Helical" evidence="1">
    <location>
        <begin position="14"/>
        <end position="32"/>
    </location>
</feature>
<keyword evidence="1" id="KW-0812">Transmembrane</keyword>
<evidence type="ECO:0000256" key="1">
    <source>
        <dbReference type="SAM" id="Phobius"/>
    </source>
</evidence>
<feature type="transmembrane region" description="Helical" evidence="1">
    <location>
        <begin position="326"/>
        <end position="355"/>
    </location>
</feature>